<dbReference type="RefSeq" id="XP_018713563.1">
    <property type="nucleotide sequence ID" value="XM_018859200.1"/>
</dbReference>
<proteinExistence type="predicted"/>
<dbReference type="OrthoDB" id="4070686at2759"/>
<protein>
    <submittedName>
        <fullName evidence="1">Uncharacterized protein</fullName>
    </submittedName>
</protein>
<accession>A0A1A0HGS5</accession>
<evidence type="ECO:0000313" key="1">
    <source>
        <dbReference type="EMBL" id="OBA23082.1"/>
    </source>
</evidence>
<gene>
    <name evidence="1" type="ORF">METBIDRAFT_80583</name>
</gene>
<reference evidence="1 2" key="1">
    <citation type="submission" date="2016-05" db="EMBL/GenBank/DDBJ databases">
        <title>Comparative genomics of biotechnologically important yeasts.</title>
        <authorList>
            <consortium name="DOE Joint Genome Institute"/>
            <person name="Riley R."/>
            <person name="Haridas S."/>
            <person name="Wolfe K.H."/>
            <person name="Lopes M.R."/>
            <person name="Hittinger C.T."/>
            <person name="Goker M."/>
            <person name="Salamov A."/>
            <person name="Wisecaver J."/>
            <person name="Long T.M."/>
            <person name="Aerts A.L."/>
            <person name="Barry K."/>
            <person name="Choi C."/>
            <person name="Clum A."/>
            <person name="Coughlan A.Y."/>
            <person name="Deshpande S."/>
            <person name="Douglass A.P."/>
            <person name="Hanson S.J."/>
            <person name="Klenk H.-P."/>
            <person name="LaButti K."/>
            <person name="Lapidus A."/>
            <person name="Lindquist E."/>
            <person name="Lipzen A."/>
            <person name="Meier-kolthoff J.P."/>
            <person name="Ohm R.A."/>
            <person name="Otillar R.P."/>
            <person name="Pangilinan J."/>
            <person name="Peng Y."/>
            <person name="Rokas A."/>
            <person name="Rosa C.A."/>
            <person name="Scheuner C."/>
            <person name="Sibirny A.A."/>
            <person name="Slot J.C."/>
            <person name="Stielow J.B."/>
            <person name="Sun H."/>
            <person name="Kurtzman C.P."/>
            <person name="Blackwell M."/>
            <person name="Grigoriev I.V."/>
            <person name="Jeffries T.W."/>
        </authorList>
    </citation>
    <scope>NUCLEOTIDE SEQUENCE [LARGE SCALE GENOMIC DNA]</scope>
    <source>
        <strain evidence="1 2">NRRL YB-4993</strain>
    </source>
</reference>
<dbReference type="STRING" id="869754.A0A1A0HGS5"/>
<organism evidence="1 2">
    <name type="scientific">Metschnikowia bicuspidata var. bicuspidata NRRL YB-4993</name>
    <dbReference type="NCBI Taxonomy" id="869754"/>
    <lineage>
        <taxon>Eukaryota</taxon>
        <taxon>Fungi</taxon>
        <taxon>Dikarya</taxon>
        <taxon>Ascomycota</taxon>
        <taxon>Saccharomycotina</taxon>
        <taxon>Pichiomycetes</taxon>
        <taxon>Metschnikowiaceae</taxon>
        <taxon>Metschnikowia</taxon>
    </lineage>
</organism>
<dbReference type="AlphaFoldDB" id="A0A1A0HGS5"/>
<keyword evidence="2" id="KW-1185">Reference proteome</keyword>
<dbReference type="Proteomes" id="UP000092555">
    <property type="component" value="Unassembled WGS sequence"/>
</dbReference>
<comment type="caution">
    <text evidence="1">The sequence shown here is derived from an EMBL/GenBank/DDBJ whole genome shotgun (WGS) entry which is preliminary data.</text>
</comment>
<name>A0A1A0HGS5_9ASCO</name>
<evidence type="ECO:0000313" key="2">
    <source>
        <dbReference type="Proteomes" id="UP000092555"/>
    </source>
</evidence>
<dbReference type="EMBL" id="LXTC01000001">
    <property type="protein sequence ID" value="OBA23082.1"/>
    <property type="molecule type" value="Genomic_DNA"/>
</dbReference>
<dbReference type="GeneID" id="30032176"/>
<sequence>MSNMGLSVVNKLLKPSLPITENSSGVRCLHNSPISFFEINSLNPRWIYLRFDKVLPIVLLTPKLKHLSFGAKSEEFLCFLDAIKYATKKEVQISNTTFDLIDNLPLCLGAMLNESEVSYDHLNRVISSLNDTFGAANLLSLSEDTKSVIEPILPHCLRLLATDQIHSILGMWYSSYGEKKKLKFLFMLDKGKREFHKAGVIDFIADNLNRKRLSKVTTHEMKMIGHMFQVVSHDFSHIAKQFIQQIVLLKAEELSITVVIKSKLFDRMTLLRKRQALIK</sequence>